<dbReference type="EMBL" id="LSRX01002360">
    <property type="protein sequence ID" value="OLP75634.1"/>
    <property type="molecule type" value="Genomic_DNA"/>
</dbReference>
<dbReference type="PANTHER" id="PTHR21422">
    <property type="entry name" value="RAB3 GTPASE-ACTIVATING PROTEIN CATALYTIC SUBUNIT"/>
    <property type="match status" value="1"/>
</dbReference>
<protein>
    <submittedName>
        <fullName evidence="2">Uncharacterized protein</fullName>
    </submittedName>
</protein>
<feature type="compositionally biased region" description="Low complexity" evidence="1">
    <location>
        <begin position="121"/>
        <end position="133"/>
    </location>
</feature>
<evidence type="ECO:0000313" key="2">
    <source>
        <dbReference type="EMBL" id="OLP75634.1"/>
    </source>
</evidence>
<organism evidence="2 3">
    <name type="scientific">Symbiodinium microadriaticum</name>
    <name type="common">Dinoflagellate</name>
    <name type="synonym">Zooxanthella microadriatica</name>
    <dbReference type="NCBI Taxonomy" id="2951"/>
    <lineage>
        <taxon>Eukaryota</taxon>
        <taxon>Sar</taxon>
        <taxon>Alveolata</taxon>
        <taxon>Dinophyceae</taxon>
        <taxon>Suessiales</taxon>
        <taxon>Symbiodiniaceae</taxon>
        <taxon>Symbiodinium</taxon>
    </lineage>
</organism>
<feature type="compositionally biased region" description="Low complexity" evidence="1">
    <location>
        <begin position="69"/>
        <end position="88"/>
    </location>
</feature>
<comment type="caution">
    <text evidence="2">The sequence shown here is derived from an EMBL/GenBank/DDBJ whole genome shotgun (WGS) entry which is preliminary data.</text>
</comment>
<feature type="region of interest" description="Disordered" evidence="1">
    <location>
        <begin position="27"/>
        <end position="146"/>
    </location>
</feature>
<feature type="compositionally biased region" description="Acidic residues" evidence="1">
    <location>
        <begin position="46"/>
        <end position="55"/>
    </location>
</feature>
<dbReference type="InterPro" id="IPR045700">
    <property type="entry name" value="Rab3GAP1"/>
</dbReference>
<dbReference type="OrthoDB" id="10480923at2759"/>
<evidence type="ECO:0000313" key="3">
    <source>
        <dbReference type="Proteomes" id="UP000186817"/>
    </source>
</evidence>
<name>A0A1Q9BY72_SYMMI</name>
<gene>
    <name evidence="2" type="ORF">AK812_SmicGene44540</name>
</gene>
<reference evidence="2 3" key="1">
    <citation type="submission" date="2016-02" db="EMBL/GenBank/DDBJ databases">
        <title>Genome analysis of coral dinoflagellate symbionts highlights evolutionary adaptations to a symbiotic lifestyle.</title>
        <authorList>
            <person name="Aranda M."/>
            <person name="Li Y."/>
            <person name="Liew Y.J."/>
            <person name="Baumgarten S."/>
            <person name="Simakov O."/>
            <person name="Wilson M."/>
            <person name="Piel J."/>
            <person name="Ashoor H."/>
            <person name="Bougouffa S."/>
            <person name="Bajic V.B."/>
            <person name="Ryu T."/>
            <person name="Ravasi T."/>
            <person name="Bayer T."/>
            <person name="Micklem G."/>
            <person name="Kim H."/>
            <person name="Bhak J."/>
            <person name="Lajeunesse T.C."/>
            <person name="Voolstra C.R."/>
        </authorList>
    </citation>
    <scope>NUCLEOTIDE SEQUENCE [LARGE SCALE GENOMIC DNA]</scope>
    <source>
        <strain evidence="2 3">CCMP2467</strain>
    </source>
</reference>
<accession>A0A1Q9BY72</accession>
<dbReference type="PANTHER" id="PTHR21422:SF9">
    <property type="entry name" value="RAB3 GTPASE-ACTIVATING PROTEIN CATALYTIC SUBUNIT"/>
    <property type="match status" value="1"/>
</dbReference>
<dbReference type="AlphaFoldDB" id="A0A1Q9BY72"/>
<evidence type="ECO:0000256" key="1">
    <source>
        <dbReference type="SAM" id="MobiDB-lite"/>
    </source>
</evidence>
<sequence>MSRLAGRGFDSATKMCIAAAEGWINRAKRSEAIDETLPELTGPSEVDAEAIDETLPELTGPSEVDAEEQQPASPKAAKQAKQPASVSPARRKSAKAAADSKVGDKAEAAPAKRKAKEAAGEGEAASDAKSPSPAKRKSAKVADAQEVETDAAECSFSGQSVLGLSMDPFPEDWLQQLWDETEPKSASHQQVKLFEPEREAEMALHYLESIEGSQLLLQLFRVLLKNTLQDLSTQLVPKATETACPHLRMLRDRVMSAAVSAFSWRGWMVLKSMLRLCRAGAALVGESAEFPGEEQLQTILAALEVFESSICHCPGTGCP</sequence>
<proteinExistence type="predicted"/>
<keyword evidence="3" id="KW-1185">Reference proteome</keyword>
<dbReference type="Proteomes" id="UP000186817">
    <property type="component" value="Unassembled WGS sequence"/>
</dbReference>
<dbReference type="GO" id="GO:0005096">
    <property type="term" value="F:GTPase activator activity"/>
    <property type="evidence" value="ECO:0007669"/>
    <property type="project" value="InterPro"/>
</dbReference>